<protein>
    <submittedName>
        <fullName evidence="2">Homoserine kinase</fullName>
        <ecNumber evidence="2">2.7.1.39</ecNumber>
    </submittedName>
</protein>
<evidence type="ECO:0000313" key="3">
    <source>
        <dbReference type="Proteomes" id="UP000730618"/>
    </source>
</evidence>
<comment type="caution">
    <text evidence="2">The sequence shown here is derived from an EMBL/GenBank/DDBJ whole genome shotgun (WGS) entry which is preliminary data.</text>
</comment>
<proteinExistence type="predicted"/>
<dbReference type="PANTHER" id="PTHR21064">
    <property type="entry name" value="AMINOGLYCOSIDE PHOSPHOTRANSFERASE DOMAIN-CONTAINING PROTEIN-RELATED"/>
    <property type="match status" value="1"/>
</dbReference>
<keyword evidence="2" id="KW-0418">Kinase</keyword>
<dbReference type="InterPro" id="IPR050249">
    <property type="entry name" value="Pseudomonas-type_ThrB"/>
</dbReference>
<evidence type="ECO:0000259" key="1">
    <source>
        <dbReference type="Pfam" id="PF01636"/>
    </source>
</evidence>
<keyword evidence="3" id="KW-1185">Reference proteome</keyword>
<dbReference type="EC" id="2.7.1.39" evidence="2"/>
<dbReference type="PANTHER" id="PTHR21064:SF6">
    <property type="entry name" value="AMINOGLYCOSIDE PHOSPHOTRANSFERASE DOMAIN-CONTAINING PROTEIN"/>
    <property type="match status" value="1"/>
</dbReference>
<organism evidence="2 3">
    <name type="scientific">Paenibacillus allorhizosphaerae</name>
    <dbReference type="NCBI Taxonomy" id="2849866"/>
    <lineage>
        <taxon>Bacteria</taxon>
        <taxon>Bacillati</taxon>
        <taxon>Bacillota</taxon>
        <taxon>Bacilli</taxon>
        <taxon>Bacillales</taxon>
        <taxon>Paenibacillaceae</taxon>
        <taxon>Paenibacillus</taxon>
    </lineage>
</organism>
<dbReference type="Proteomes" id="UP000730618">
    <property type="component" value="Unassembled WGS sequence"/>
</dbReference>
<evidence type="ECO:0000313" key="2">
    <source>
        <dbReference type="EMBL" id="CAG7645127.1"/>
    </source>
</evidence>
<name>A0ABM8VJ83_9BACL</name>
<dbReference type="InterPro" id="IPR002575">
    <property type="entry name" value="Aminoglycoside_PTrfase"/>
</dbReference>
<feature type="domain" description="Aminoglycoside phosphotransferase" evidence="1">
    <location>
        <begin position="40"/>
        <end position="284"/>
    </location>
</feature>
<accession>A0ABM8VJ83</accession>
<reference evidence="2 3" key="1">
    <citation type="submission" date="2021-06" db="EMBL/GenBank/DDBJ databases">
        <authorList>
            <person name="Criscuolo A."/>
        </authorList>
    </citation>
    <scope>NUCLEOTIDE SEQUENCE [LARGE SCALE GENOMIC DNA]</scope>
    <source>
        <strain evidence="3">CIP 111802</strain>
    </source>
</reference>
<dbReference type="EMBL" id="CAJVCE010000009">
    <property type="protein sequence ID" value="CAG7645127.1"/>
    <property type="molecule type" value="Genomic_DNA"/>
</dbReference>
<dbReference type="GO" id="GO:0004413">
    <property type="term" value="F:homoserine kinase activity"/>
    <property type="evidence" value="ECO:0007669"/>
    <property type="project" value="UniProtKB-EC"/>
</dbReference>
<sequence>MTLTAEARVIDDPAVRETVFAHLSRAWGVRITGYKPNFLGLHNRKWIVHTDAGDLFVKCYHPKRYSLLDPKRLEKIERSLMVQQYLHENGVPCPAVKTGADGRPVYRTPDGHFYVVMHCAAGRTAKAGTVDPLRMYRLGQVTGLMHRLLARSSPQTGAVEGWKPSLPVMNEEWRSNLKAAQQLPNLDARLLAAMEEHGRILSTIDLSIFDGLKHGWAHWDYWVDNILFDEDQVSGLIDFDTVTYGYPEIDVARVLLSAAFDAEEGELRTYAAEAFLDGYREHRIFPYNRLPLAFKLLWCREAHWWLRGTIKEKDEPPKRFAEEMIWLTAQWEYLESQYADW</sequence>
<keyword evidence="2" id="KW-0808">Transferase</keyword>
<dbReference type="Pfam" id="PF01636">
    <property type="entry name" value="APH"/>
    <property type="match status" value="1"/>
</dbReference>
<gene>
    <name evidence="2" type="primary">thrB_3</name>
    <name evidence="2" type="ORF">PAECIP111802_03437</name>
</gene>
<dbReference type="RefSeq" id="WP_218099750.1">
    <property type="nucleotide sequence ID" value="NZ_CAJVCE010000009.1"/>
</dbReference>